<feature type="non-terminal residue" evidence="1">
    <location>
        <position position="1"/>
    </location>
</feature>
<name>A0A5J4PN79_9EUKA</name>
<dbReference type="AlphaFoldDB" id="A0A5J4PN79"/>
<comment type="caution">
    <text evidence="1">The sequence shown here is derived from an EMBL/GenBank/DDBJ whole genome shotgun (WGS) entry which is preliminary data.</text>
</comment>
<evidence type="ECO:0000313" key="2">
    <source>
        <dbReference type="Proteomes" id="UP000324800"/>
    </source>
</evidence>
<dbReference type="Proteomes" id="UP000324800">
    <property type="component" value="Unassembled WGS sequence"/>
</dbReference>
<protein>
    <submittedName>
        <fullName evidence="1">Uncharacterized protein</fullName>
    </submittedName>
</protein>
<reference evidence="1 2" key="1">
    <citation type="submission" date="2019-03" db="EMBL/GenBank/DDBJ databases">
        <title>Single cell metagenomics reveals metabolic interactions within the superorganism composed of flagellate Streblomastix strix and complex community of Bacteroidetes bacteria on its surface.</title>
        <authorList>
            <person name="Treitli S.C."/>
            <person name="Kolisko M."/>
            <person name="Husnik F."/>
            <person name="Keeling P."/>
            <person name="Hampl V."/>
        </authorList>
    </citation>
    <scope>NUCLEOTIDE SEQUENCE [LARGE SCALE GENOMIC DNA]</scope>
    <source>
        <strain evidence="1">ST1C</strain>
    </source>
</reference>
<gene>
    <name evidence="1" type="ORF">EZS28_056279</name>
</gene>
<sequence length="32" mass="3434">AIANLFNQTTYESLNGGTIDAVAFENGVEFIN</sequence>
<organism evidence="1 2">
    <name type="scientific">Streblomastix strix</name>
    <dbReference type="NCBI Taxonomy" id="222440"/>
    <lineage>
        <taxon>Eukaryota</taxon>
        <taxon>Metamonada</taxon>
        <taxon>Preaxostyla</taxon>
        <taxon>Oxymonadida</taxon>
        <taxon>Streblomastigidae</taxon>
        <taxon>Streblomastix</taxon>
    </lineage>
</organism>
<dbReference type="EMBL" id="SNRW01049645">
    <property type="protein sequence ID" value="KAA6310642.1"/>
    <property type="molecule type" value="Genomic_DNA"/>
</dbReference>
<evidence type="ECO:0000313" key="1">
    <source>
        <dbReference type="EMBL" id="KAA6310642.1"/>
    </source>
</evidence>
<proteinExistence type="predicted"/>
<accession>A0A5J4PN79</accession>